<organism evidence="3 4">
    <name type="scientific">Abeliophyllum distichum</name>
    <dbReference type="NCBI Taxonomy" id="126358"/>
    <lineage>
        <taxon>Eukaryota</taxon>
        <taxon>Viridiplantae</taxon>
        <taxon>Streptophyta</taxon>
        <taxon>Embryophyta</taxon>
        <taxon>Tracheophyta</taxon>
        <taxon>Spermatophyta</taxon>
        <taxon>Magnoliopsida</taxon>
        <taxon>eudicotyledons</taxon>
        <taxon>Gunneridae</taxon>
        <taxon>Pentapetalae</taxon>
        <taxon>asterids</taxon>
        <taxon>lamiids</taxon>
        <taxon>Lamiales</taxon>
        <taxon>Oleaceae</taxon>
        <taxon>Forsythieae</taxon>
        <taxon>Abeliophyllum</taxon>
    </lineage>
</organism>
<sequence length="377" mass="42059">MSITLRDVGALVNLPPLGDTISPAILIFSTAPKFDKRYTDSYSGMQEHYNNFGSEPTHAERVAFLQLGFGQTWPIPPCYSKSFQERFHTITKVEAQTIDVRNASLMTGFYLAHFNPTTIVYPLFEQFWTSVKRRIFATNVNHAFHLLEGSRSSRTCISSIPAPIPAVPISIRRPTPSSSPSKSPPIRTRRSATGSLQFSSSPTQTGVIIGISSHKRPALGSSDWPDDNSDDNDDTHPLIRRKDANAILRSIQDLFTSREQVKASHAVRSSSANRPSTASVAFSIENINIFNLTEISSDVMVEDSLMMSLAAQMKEIQAKMDDCKARLVAKKRNASQEVERARSLLERYSNLEVDEGIMDELSTASIDQCDEWKKLRE</sequence>
<evidence type="ECO:0000256" key="2">
    <source>
        <dbReference type="SAM" id="MobiDB-lite"/>
    </source>
</evidence>
<dbReference type="AlphaFoldDB" id="A0ABD1V242"/>
<evidence type="ECO:0000313" key="3">
    <source>
        <dbReference type="EMBL" id="KAL2531384.1"/>
    </source>
</evidence>
<feature type="compositionally biased region" description="Acidic residues" evidence="2">
    <location>
        <begin position="224"/>
        <end position="233"/>
    </location>
</feature>
<comment type="caution">
    <text evidence="3">The sequence shown here is derived from an EMBL/GenBank/DDBJ whole genome shotgun (WGS) entry which is preliminary data.</text>
</comment>
<protein>
    <submittedName>
        <fullName evidence="3">Uncharacterized protein</fullName>
    </submittedName>
</protein>
<keyword evidence="4" id="KW-1185">Reference proteome</keyword>
<reference evidence="4" key="1">
    <citation type="submission" date="2024-07" db="EMBL/GenBank/DDBJ databases">
        <title>Two chromosome-level genome assemblies of Korean endemic species Abeliophyllum distichum and Forsythia ovata (Oleaceae).</title>
        <authorList>
            <person name="Jang H."/>
        </authorList>
    </citation>
    <scope>NUCLEOTIDE SEQUENCE [LARGE SCALE GENOMIC DNA]</scope>
</reference>
<evidence type="ECO:0000313" key="4">
    <source>
        <dbReference type="Proteomes" id="UP001604336"/>
    </source>
</evidence>
<feature type="coiled-coil region" evidence="1">
    <location>
        <begin position="306"/>
        <end position="351"/>
    </location>
</feature>
<name>A0ABD1V242_9LAMI</name>
<gene>
    <name evidence="3" type="ORF">Adt_04735</name>
</gene>
<feature type="compositionally biased region" description="Polar residues" evidence="2">
    <location>
        <begin position="192"/>
        <end position="202"/>
    </location>
</feature>
<dbReference type="EMBL" id="JBFOLK010000002">
    <property type="protein sequence ID" value="KAL2531384.1"/>
    <property type="molecule type" value="Genomic_DNA"/>
</dbReference>
<feature type="compositionally biased region" description="Low complexity" evidence="2">
    <location>
        <begin position="168"/>
        <end position="186"/>
    </location>
</feature>
<accession>A0ABD1V242</accession>
<proteinExistence type="predicted"/>
<dbReference type="Proteomes" id="UP001604336">
    <property type="component" value="Unassembled WGS sequence"/>
</dbReference>
<evidence type="ECO:0000256" key="1">
    <source>
        <dbReference type="SAM" id="Coils"/>
    </source>
</evidence>
<keyword evidence="1" id="KW-0175">Coiled coil</keyword>
<feature type="region of interest" description="Disordered" evidence="2">
    <location>
        <begin position="216"/>
        <end position="239"/>
    </location>
</feature>
<feature type="region of interest" description="Disordered" evidence="2">
    <location>
        <begin position="168"/>
        <end position="202"/>
    </location>
</feature>